<organism evidence="1">
    <name type="scientific">marine sediment metagenome</name>
    <dbReference type="NCBI Taxonomy" id="412755"/>
    <lineage>
        <taxon>unclassified sequences</taxon>
        <taxon>metagenomes</taxon>
        <taxon>ecological metagenomes</taxon>
    </lineage>
</organism>
<reference evidence="1" key="1">
    <citation type="journal article" date="2015" name="Nature">
        <title>Complex archaea that bridge the gap between prokaryotes and eukaryotes.</title>
        <authorList>
            <person name="Spang A."/>
            <person name="Saw J.H."/>
            <person name="Jorgensen S.L."/>
            <person name="Zaremba-Niedzwiedzka K."/>
            <person name="Martijn J."/>
            <person name="Lind A.E."/>
            <person name="van Eijk R."/>
            <person name="Schleper C."/>
            <person name="Guy L."/>
            <person name="Ettema T.J."/>
        </authorList>
    </citation>
    <scope>NUCLEOTIDE SEQUENCE</scope>
</reference>
<evidence type="ECO:0008006" key="2">
    <source>
        <dbReference type="Google" id="ProtNLM"/>
    </source>
</evidence>
<name>A0A0F9SAN9_9ZZZZ</name>
<gene>
    <name evidence="1" type="ORF">LCGC14_0543430</name>
</gene>
<dbReference type="AlphaFoldDB" id="A0A0F9SAN9"/>
<evidence type="ECO:0000313" key="1">
    <source>
        <dbReference type="EMBL" id="KKN59317.1"/>
    </source>
</evidence>
<dbReference type="InterPro" id="IPR026349">
    <property type="entry name" value="CHP04255"/>
</dbReference>
<dbReference type="EMBL" id="LAZR01000731">
    <property type="protein sequence ID" value="KKN59317.1"/>
    <property type="molecule type" value="Genomic_DNA"/>
</dbReference>
<accession>A0A0F9SAN9</accession>
<proteinExistence type="predicted"/>
<comment type="caution">
    <text evidence="1">The sequence shown here is derived from an EMBL/GenBank/DDBJ whole genome shotgun (WGS) entry which is preliminary data.</text>
</comment>
<dbReference type="NCBIfam" id="TIGR04255">
    <property type="entry name" value="sporadTIGR04255"/>
    <property type="match status" value="1"/>
</dbReference>
<sequence>MMHFKKRHDFKHKKFKNPPIIEAIFELRWKVRENGDPLIKLIDKKFKFFPGRFFDRIKKNYPEVEVLPNSTMPDDLNEYLPRFRFRNQPNSYPLIQIGPGVITVNFDKNFTQELFFNTCMDVLNVFFEVLPDIELNEVILHYIDGFKFDYEKDNAFNYLEESLSTYFRFNLDLFENTKINSLPIKFHLESNFLVEEPPGYFMCQFRSGRKRIDKEKIIVMDTIFRSFGNNLPKIEKLDDWLYNADNIIHNWFLKMIDKIKYKYE</sequence>
<protein>
    <recommendedName>
        <fullName evidence="2">TIGR04255 family protein</fullName>
    </recommendedName>
</protein>